<keyword evidence="3" id="KW-0272">Extracellular matrix</keyword>
<feature type="domain" description="C1q" evidence="5">
    <location>
        <begin position="43"/>
        <end position="183"/>
    </location>
</feature>
<dbReference type="InterPro" id="IPR008983">
    <property type="entry name" value="Tumour_necrosis_fac-like_dom"/>
</dbReference>
<dbReference type="PRINTS" id="PR00007">
    <property type="entry name" value="COMPLEMNTC1Q"/>
</dbReference>
<dbReference type="InterPro" id="IPR050392">
    <property type="entry name" value="Collagen/C1q_domain"/>
</dbReference>
<dbReference type="SUPFAM" id="SSF49842">
    <property type="entry name" value="TNF-like"/>
    <property type="match status" value="1"/>
</dbReference>
<dbReference type="AlphaFoldDB" id="A0AAW0MZN9"/>
<dbReference type="PANTHER" id="PTHR15427">
    <property type="entry name" value="EMILIN ELASTIN MICROFIBRIL INTERFACE-LOCATED PROTEIN ELASTIN MICROFIBRIL INTERFACER"/>
    <property type="match status" value="1"/>
</dbReference>
<proteinExistence type="predicted"/>
<keyword evidence="2" id="KW-0964">Secreted</keyword>
<evidence type="ECO:0000256" key="4">
    <source>
        <dbReference type="SAM" id="MobiDB-lite"/>
    </source>
</evidence>
<organism evidence="6 7">
    <name type="scientific">Mugilogobius chulae</name>
    <name type="common">yellowstripe goby</name>
    <dbReference type="NCBI Taxonomy" id="88201"/>
    <lineage>
        <taxon>Eukaryota</taxon>
        <taxon>Metazoa</taxon>
        <taxon>Chordata</taxon>
        <taxon>Craniata</taxon>
        <taxon>Vertebrata</taxon>
        <taxon>Euteleostomi</taxon>
        <taxon>Actinopterygii</taxon>
        <taxon>Neopterygii</taxon>
        <taxon>Teleostei</taxon>
        <taxon>Neoteleostei</taxon>
        <taxon>Acanthomorphata</taxon>
        <taxon>Gobiaria</taxon>
        <taxon>Gobiiformes</taxon>
        <taxon>Gobioidei</taxon>
        <taxon>Gobiidae</taxon>
        <taxon>Gobionellinae</taxon>
        <taxon>Mugilogobius</taxon>
    </lineage>
</organism>
<sequence length="226" mass="24864">MGCICSYGPNKQAGKEPDDGDKTAKIKPLPDPSEGKMVVPSYPKKEVVAFTAKLNIAHSTPYHRGVLKLVDVVTNEGNGYSPETGLFVCPLKGMYFFTVHMSVAGRAHCEIYKNGEIVTTLYDTSHPHDCTQVATISTIVELKEEDKVWVNLWGHGRHEIIATEEKKRLVPVSASVSHLFSILLLPVHRCNRPDPKPWIAVTTLQVELPSQPNSALITAVPKTQGQ</sequence>
<evidence type="ECO:0000259" key="5">
    <source>
        <dbReference type="PROSITE" id="PS50871"/>
    </source>
</evidence>
<comment type="caution">
    <text evidence="6">The sequence shown here is derived from an EMBL/GenBank/DDBJ whole genome shotgun (WGS) entry which is preliminary data.</text>
</comment>
<keyword evidence="7" id="KW-1185">Reference proteome</keyword>
<evidence type="ECO:0000313" key="7">
    <source>
        <dbReference type="Proteomes" id="UP001460270"/>
    </source>
</evidence>
<dbReference type="PANTHER" id="PTHR15427:SF33">
    <property type="entry name" value="COLLAGEN IV NC1 DOMAIN-CONTAINING PROTEIN"/>
    <property type="match status" value="1"/>
</dbReference>
<accession>A0AAW0MZN9</accession>
<dbReference type="SMART" id="SM00110">
    <property type="entry name" value="C1Q"/>
    <property type="match status" value="1"/>
</dbReference>
<name>A0AAW0MZN9_9GOBI</name>
<evidence type="ECO:0000313" key="6">
    <source>
        <dbReference type="EMBL" id="KAK7881988.1"/>
    </source>
</evidence>
<dbReference type="InterPro" id="IPR001073">
    <property type="entry name" value="C1q_dom"/>
</dbReference>
<gene>
    <name evidence="6" type="ORF">WMY93_028162</name>
</gene>
<evidence type="ECO:0000256" key="1">
    <source>
        <dbReference type="ARBA" id="ARBA00004498"/>
    </source>
</evidence>
<evidence type="ECO:0000256" key="2">
    <source>
        <dbReference type="ARBA" id="ARBA00022525"/>
    </source>
</evidence>
<reference evidence="7" key="1">
    <citation type="submission" date="2024-04" db="EMBL/GenBank/DDBJ databases">
        <title>Salinicola lusitanus LLJ914,a marine bacterium isolated from the Okinawa Trough.</title>
        <authorList>
            <person name="Li J."/>
        </authorList>
    </citation>
    <scope>NUCLEOTIDE SEQUENCE [LARGE SCALE GENOMIC DNA]</scope>
</reference>
<feature type="compositionally biased region" description="Basic and acidic residues" evidence="4">
    <location>
        <begin position="13"/>
        <end position="24"/>
    </location>
</feature>
<protein>
    <recommendedName>
        <fullName evidence="5">C1q domain-containing protein</fullName>
    </recommendedName>
</protein>
<feature type="region of interest" description="Disordered" evidence="4">
    <location>
        <begin position="1"/>
        <end position="36"/>
    </location>
</feature>
<comment type="subcellular location">
    <subcellularLocation>
        <location evidence="1">Secreted</location>
        <location evidence="1">Extracellular space</location>
        <location evidence="1">Extracellular matrix</location>
    </subcellularLocation>
</comment>
<dbReference type="PROSITE" id="PS50871">
    <property type="entry name" value="C1Q"/>
    <property type="match status" value="1"/>
</dbReference>
<dbReference type="GO" id="GO:0005581">
    <property type="term" value="C:collagen trimer"/>
    <property type="evidence" value="ECO:0007669"/>
    <property type="project" value="UniProtKB-KW"/>
</dbReference>
<dbReference type="Gene3D" id="2.60.120.40">
    <property type="match status" value="1"/>
</dbReference>
<dbReference type="EMBL" id="JBBPFD010000021">
    <property type="protein sequence ID" value="KAK7881988.1"/>
    <property type="molecule type" value="Genomic_DNA"/>
</dbReference>
<dbReference type="Proteomes" id="UP001460270">
    <property type="component" value="Unassembled WGS sequence"/>
</dbReference>
<evidence type="ECO:0000256" key="3">
    <source>
        <dbReference type="ARBA" id="ARBA00022530"/>
    </source>
</evidence>
<dbReference type="Pfam" id="PF00386">
    <property type="entry name" value="C1q"/>
    <property type="match status" value="1"/>
</dbReference>